<keyword evidence="2" id="KW-1185">Reference proteome</keyword>
<dbReference type="AlphaFoldDB" id="A0A016W8V7"/>
<dbReference type="Proteomes" id="UP000024635">
    <property type="component" value="Unassembled WGS sequence"/>
</dbReference>
<reference evidence="2" key="1">
    <citation type="journal article" date="2015" name="Nat. Genet.">
        <title>The genome and transcriptome of the zoonotic hookworm Ancylostoma ceylanicum identify infection-specific gene families.</title>
        <authorList>
            <person name="Schwarz E.M."/>
            <person name="Hu Y."/>
            <person name="Antoshechkin I."/>
            <person name="Miller M.M."/>
            <person name="Sternberg P.W."/>
            <person name="Aroian R.V."/>
        </authorList>
    </citation>
    <scope>NUCLEOTIDE SEQUENCE</scope>
    <source>
        <strain evidence="2">HY135</strain>
    </source>
</reference>
<name>A0A016W8V7_9BILA</name>
<evidence type="ECO:0000313" key="2">
    <source>
        <dbReference type="Proteomes" id="UP000024635"/>
    </source>
</evidence>
<organism evidence="1 2">
    <name type="scientific">Ancylostoma ceylanicum</name>
    <dbReference type="NCBI Taxonomy" id="53326"/>
    <lineage>
        <taxon>Eukaryota</taxon>
        <taxon>Metazoa</taxon>
        <taxon>Ecdysozoa</taxon>
        <taxon>Nematoda</taxon>
        <taxon>Chromadorea</taxon>
        <taxon>Rhabditida</taxon>
        <taxon>Rhabditina</taxon>
        <taxon>Rhabditomorpha</taxon>
        <taxon>Strongyloidea</taxon>
        <taxon>Ancylostomatidae</taxon>
        <taxon>Ancylostomatinae</taxon>
        <taxon>Ancylostoma</taxon>
    </lineage>
</organism>
<protein>
    <submittedName>
        <fullName evidence="1">Uncharacterized protein</fullName>
    </submittedName>
</protein>
<dbReference type="EMBL" id="JARK01000655">
    <property type="protein sequence ID" value="EYC35443.1"/>
    <property type="molecule type" value="Genomic_DNA"/>
</dbReference>
<gene>
    <name evidence="1" type="primary">Acey_s1055.g3506</name>
    <name evidence="1" type="ORF">Y032_1055g3506</name>
</gene>
<comment type="caution">
    <text evidence="1">The sequence shown here is derived from an EMBL/GenBank/DDBJ whole genome shotgun (WGS) entry which is preliminary data.</text>
</comment>
<sequence>MNLLAEHKFVSNILLLGNVSIASPSLGPERFKLIYESGSTNDASVKHLIRKVQEARVIDQNKTYLA</sequence>
<proteinExistence type="predicted"/>
<evidence type="ECO:0000313" key="1">
    <source>
        <dbReference type="EMBL" id="EYC35443.1"/>
    </source>
</evidence>
<accession>A0A016W8V7</accession>